<accession>A0A0E2Z2V4</accession>
<keyword evidence="1" id="KW-0620">Polyamine biosynthesis</keyword>
<dbReference type="PANTHER" id="PTHR43317">
    <property type="entry name" value="THERMOSPERMINE SYNTHASE ACAULIS5"/>
    <property type="match status" value="1"/>
</dbReference>
<dbReference type="GO" id="GO:0010487">
    <property type="term" value="F:thermospermine synthase activity"/>
    <property type="evidence" value="ECO:0007669"/>
    <property type="project" value="TreeGrafter"/>
</dbReference>
<keyword evidence="3" id="KW-0808">Transferase</keyword>
<evidence type="ECO:0000313" key="3">
    <source>
        <dbReference type="EMBL" id="KFI19814.1"/>
    </source>
</evidence>
<feature type="transmembrane region" description="Helical" evidence="2">
    <location>
        <begin position="76"/>
        <end position="95"/>
    </location>
</feature>
<keyword evidence="2" id="KW-1133">Transmembrane helix</keyword>
<dbReference type="OrthoDB" id="9761985at2"/>
<protein>
    <submittedName>
        <fullName evidence="3">SAM-dependent methlyltransferase</fullName>
    </submittedName>
</protein>
<keyword evidence="2" id="KW-0812">Transmembrane</keyword>
<feature type="transmembrane region" description="Helical" evidence="2">
    <location>
        <begin position="12"/>
        <end position="32"/>
    </location>
</feature>
<keyword evidence="2" id="KW-0472">Membrane</keyword>
<dbReference type="Gene3D" id="3.40.50.150">
    <property type="entry name" value="Vaccinia Virus protein VP39"/>
    <property type="match status" value="1"/>
</dbReference>
<evidence type="ECO:0000313" key="4">
    <source>
        <dbReference type="Proteomes" id="UP000028839"/>
    </source>
</evidence>
<dbReference type="HOGENOM" id="CLU_008530_1_0_6"/>
<reference evidence="3 4" key="1">
    <citation type="submission" date="2014-07" db="EMBL/GenBank/DDBJ databases">
        <title>Comparative analysis of Nitrosococcus oceani genome inventories of strains from Pacific and Atlantic gyres.</title>
        <authorList>
            <person name="Lim C.K."/>
            <person name="Wang L."/>
            <person name="Sayavedra-Soto L.A."/>
            <person name="Klotz M.G."/>
        </authorList>
    </citation>
    <scope>NUCLEOTIDE SEQUENCE [LARGE SCALE GENOMIC DNA]</scope>
    <source>
        <strain evidence="3 4">C-27</strain>
    </source>
</reference>
<feature type="transmembrane region" description="Helical" evidence="2">
    <location>
        <begin position="179"/>
        <end position="197"/>
    </location>
</feature>
<dbReference type="NCBIfam" id="NF037959">
    <property type="entry name" value="MFS_SpdSyn"/>
    <property type="match status" value="1"/>
</dbReference>
<proteinExistence type="predicted"/>
<organism evidence="3 4">
    <name type="scientific">Nitrosococcus oceani C-27</name>
    <dbReference type="NCBI Taxonomy" id="314279"/>
    <lineage>
        <taxon>Bacteria</taxon>
        <taxon>Pseudomonadati</taxon>
        <taxon>Pseudomonadota</taxon>
        <taxon>Gammaproteobacteria</taxon>
        <taxon>Chromatiales</taxon>
        <taxon>Chromatiaceae</taxon>
        <taxon>Nitrosococcus</taxon>
    </lineage>
</organism>
<comment type="caution">
    <text evidence="3">The sequence shown here is derived from an EMBL/GenBank/DDBJ whole genome shotgun (WGS) entry which is preliminary data.</text>
</comment>
<gene>
    <name evidence="3" type="ORF">IB75_06400</name>
</gene>
<dbReference type="GO" id="GO:0006596">
    <property type="term" value="P:polyamine biosynthetic process"/>
    <property type="evidence" value="ECO:0007669"/>
    <property type="project" value="UniProtKB-KW"/>
</dbReference>
<sequence length="517" mass="56224">MNDLSLNFPGRAGLYFIVFLTGAAVMIIEILGTRMIAPFYGASLYVWSSLISVTMIALALGYFIGGRWADRAERTGLSLIIALAALLTLLIPWLTRPVLLATDPLGLRAGALVSALVLFSPSLTFLGMVGPFAVKLSTANLAGVGASAGSIYGISTLGSVVGTLLLGFYLFPIVGSREIFIVLGLVLFLLAIAVAFYERKRLRFTSALLPIAFLAAIGIGLLPQIAGANRTDSNKESFQVQFERESLYGWVRVIDQPARDLRLLTADASTIGAASITHGQNRLAYQNIVPLIPALAPPMKRALLIGQGAGHMAMALEDRYGIVMDTLEIDPAVAEAAIRYFGFSPTGKAIIGDARYEIRRLKGPYDLIIHDCFTGGAEPVHLLTIETLTRLRSLLSEQGILALNFVSFSENGKNTALASIAKTLAHAFPHQMVFASEPGKDFNDFIFLAANRPIDLDVNTLTLEKISWLKQRLMIVDKTQGILLTDNFNPLEHLQVRKAKHYRNILVNWLGTDILVR</sequence>
<dbReference type="InterPro" id="IPR036259">
    <property type="entry name" value="MFS_trans_sf"/>
</dbReference>
<feature type="transmembrane region" description="Helical" evidence="2">
    <location>
        <begin position="107"/>
        <end position="130"/>
    </location>
</feature>
<dbReference type="Proteomes" id="UP000028839">
    <property type="component" value="Unassembled WGS sequence"/>
</dbReference>
<evidence type="ECO:0000256" key="2">
    <source>
        <dbReference type="SAM" id="Phobius"/>
    </source>
</evidence>
<dbReference type="EMBL" id="JPGN01000036">
    <property type="protein sequence ID" value="KFI19814.1"/>
    <property type="molecule type" value="Genomic_DNA"/>
</dbReference>
<dbReference type="PANTHER" id="PTHR43317:SF1">
    <property type="entry name" value="THERMOSPERMINE SYNTHASE ACAULIS5"/>
    <property type="match status" value="1"/>
</dbReference>
<feature type="transmembrane region" description="Helical" evidence="2">
    <location>
        <begin position="44"/>
        <end position="64"/>
    </location>
</feature>
<evidence type="ECO:0000256" key="1">
    <source>
        <dbReference type="ARBA" id="ARBA00023115"/>
    </source>
</evidence>
<feature type="transmembrane region" description="Helical" evidence="2">
    <location>
        <begin position="204"/>
        <end position="226"/>
    </location>
</feature>
<dbReference type="AlphaFoldDB" id="A0A0E2Z2V4"/>
<name>A0A0E2Z2V4_9GAMM</name>
<feature type="transmembrane region" description="Helical" evidence="2">
    <location>
        <begin position="151"/>
        <end position="173"/>
    </location>
</feature>
<dbReference type="InterPro" id="IPR029063">
    <property type="entry name" value="SAM-dependent_MTases_sf"/>
</dbReference>
<dbReference type="SUPFAM" id="SSF103473">
    <property type="entry name" value="MFS general substrate transporter"/>
    <property type="match status" value="1"/>
</dbReference>
<dbReference type="SUPFAM" id="SSF53335">
    <property type="entry name" value="S-adenosyl-L-methionine-dependent methyltransferases"/>
    <property type="match status" value="1"/>
</dbReference>
<dbReference type="CDD" id="cd02440">
    <property type="entry name" value="AdoMet_MTases"/>
    <property type="match status" value="1"/>
</dbReference>